<dbReference type="PANTHER" id="PTHR42993">
    <property type="entry name" value="MAOC-LIKE DEHYDRATASE DOMAIN-CONTAINING PROTEIN"/>
    <property type="match status" value="1"/>
</dbReference>
<dbReference type="PANTHER" id="PTHR42993:SF1">
    <property type="entry name" value="MAOC-LIKE DEHYDRATASE DOMAIN-CONTAINING PROTEIN"/>
    <property type="match status" value="1"/>
</dbReference>
<evidence type="ECO:0000313" key="3">
    <source>
        <dbReference type="Proteomes" id="UP000516057"/>
    </source>
</evidence>
<gene>
    <name evidence="2" type="ORF">H9L24_07790</name>
</gene>
<dbReference type="Pfam" id="PF01575">
    <property type="entry name" value="MaoC_dehydratas"/>
    <property type="match status" value="1"/>
</dbReference>
<accession>A0A7H0HJG8</accession>
<protein>
    <submittedName>
        <fullName evidence="2">MaoC family dehydratase</fullName>
    </submittedName>
</protein>
<feature type="domain" description="MaoC-like" evidence="1">
    <location>
        <begin position="20"/>
        <end position="128"/>
    </location>
</feature>
<dbReference type="SUPFAM" id="SSF54637">
    <property type="entry name" value="Thioesterase/thiol ester dehydrase-isomerase"/>
    <property type="match status" value="1"/>
</dbReference>
<sequence length="158" mass="17797">MDALQHKHSFGSIAALKDFVGQPAVTAEPILVDQPMIDTFAGVTHDRQWIHVDPVRAAAESPFQTTIAHGLLTLSLITGWYHRLFEFPGRKLALNYGFDKVRFTAPVPCGSRLAGSFRLARVDDIRENEARCVWHVEVRAEGAERPAMVAEWIMQLRY</sequence>
<evidence type="ECO:0000313" key="2">
    <source>
        <dbReference type="EMBL" id="QNP60684.1"/>
    </source>
</evidence>
<dbReference type="RefSeq" id="WP_187737664.1">
    <property type="nucleotide sequence ID" value="NZ_CP060790.1"/>
</dbReference>
<dbReference type="InterPro" id="IPR002539">
    <property type="entry name" value="MaoC-like_dom"/>
</dbReference>
<dbReference type="InterPro" id="IPR029069">
    <property type="entry name" value="HotDog_dom_sf"/>
</dbReference>
<proteinExistence type="predicted"/>
<reference evidence="2 3" key="1">
    <citation type="submission" date="2020-08" db="EMBL/GenBank/DDBJ databases">
        <title>Genome sequence of Acidovorax monticola KACC 19171T.</title>
        <authorList>
            <person name="Hyun D.-W."/>
            <person name="Bae J.-W."/>
        </authorList>
    </citation>
    <scope>NUCLEOTIDE SEQUENCE [LARGE SCALE GENOMIC DNA]</scope>
    <source>
        <strain evidence="2 3">KACC 19171</strain>
    </source>
</reference>
<organism evidence="2 3">
    <name type="scientific">Paenacidovorax monticola</name>
    <dbReference type="NCBI Taxonomy" id="1926868"/>
    <lineage>
        <taxon>Bacteria</taxon>
        <taxon>Pseudomonadati</taxon>
        <taxon>Pseudomonadota</taxon>
        <taxon>Betaproteobacteria</taxon>
        <taxon>Burkholderiales</taxon>
        <taxon>Comamonadaceae</taxon>
        <taxon>Paenacidovorax</taxon>
    </lineage>
</organism>
<keyword evidence="3" id="KW-1185">Reference proteome</keyword>
<evidence type="ECO:0000259" key="1">
    <source>
        <dbReference type="Pfam" id="PF01575"/>
    </source>
</evidence>
<dbReference type="Gene3D" id="3.10.129.10">
    <property type="entry name" value="Hotdog Thioesterase"/>
    <property type="match status" value="1"/>
</dbReference>
<dbReference type="CDD" id="cd03450">
    <property type="entry name" value="NodN"/>
    <property type="match status" value="1"/>
</dbReference>
<dbReference type="InterPro" id="IPR039375">
    <property type="entry name" value="NodN-like"/>
</dbReference>
<name>A0A7H0HJG8_9BURK</name>
<dbReference type="Proteomes" id="UP000516057">
    <property type="component" value="Chromosome"/>
</dbReference>
<dbReference type="EMBL" id="CP060790">
    <property type="protein sequence ID" value="QNP60684.1"/>
    <property type="molecule type" value="Genomic_DNA"/>
</dbReference>
<dbReference type="KEGG" id="amon:H9L24_07790"/>
<dbReference type="AlphaFoldDB" id="A0A7H0HJG8"/>